<keyword evidence="9" id="KW-1185">Reference proteome</keyword>
<dbReference type="Gene3D" id="3.50.50.60">
    <property type="entry name" value="FAD/NAD(P)-binding domain"/>
    <property type="match status" value="2"/>
</dbReference>
<keyword evidence="3" id="KW-0285">Flavoprotein</keyword>
<keyword evidence="5" id="KW-0521">NADP</keyword>
<reference evidence="8 9" key="1">
    <citation type="submission" date="2019-06" db="EMBL/GenBank/DDBJ databases">
        <title>Sequencing the genomes of 1000 actinobacteria strains.</title>
        <authorList>
            <person name="Klenk H.-P."/>
        </authorList>
    </citation>
    <scope>NUCLEOTIDE SEQUENCE [LARGE SCALE GENOMIC DNA]</scope>
    <source>
        <strain evidence="8 9">DSM 45301</strain>
    </source>
</reference>
<dbReference type="GO" id="GO:0016709">
    <property type="term" value="F:oxidoreductase activity, acting on paired donors, with incorporation or reduction of molecular oxygen, NAD(P)H as one donor, and incorporation of one atom of oxygen"/>
    <property type="evidence" value="ECO:0007669"/>
    <property type="project" value="UniProtKB-ARBA"/>
</dbReference>
<keyword evidence="7 8" id="KW-0503">Monooxygenase</keyword>
<dbReference type="OrthoDB" id="5168853at2"/>
<dbReference type="EMBL" id="VFPA01000008">
    <property type="protein sequence ID" value="TQM01859.1"/>
    <property type="molecule type" value="Genomic_DNA"/>
</dbReference>
<evidence type="ECO:0000256" key="4">
    <source>
        <dbReference type="ARBA" id="ARBA00022827"/>
    </source>
</evidence>
<keyword evidence="6" id="KW-0560">Oxidoreductase</keyword>
<evidence type="ECO:0000313" key="9">
    <source>
        <dbReference type="Proteomes" id="UP000315677"/>
    </source>
</evidence>
<dbReference type="RefSeq" id="WP_142064825.1">
    <property type="nucleotide sequence ID" value="NZ_VFPA01000008.1"/>
</dbReference>
<dbReference type="Pfam" id="PF13738">
    <property type="entry name" value="Pyr_redox_3"/>
    <property type="match status" value="1"/>
</dbReference>
<evidence type="ECO:0000256" key="2">
    <source>
        <dbReference type="ARBA" id="ARBA00010139"/>
    </source>
</evidence>
<accession>A0A543CXS5</accession>
<organism evidence="8 9">
    <name type="scientific">Pseudonocardia kunmingensis</name>
    <dbReference type="NCBI Taxonomy" id="630975"/>
    <lineage>
        <taxon>Bacteria</taxon>
        <taxon>Bacillati</taxon>
        <taxon>Actinomycetota</taxon>
        <taxon>Actinomycetes</taxon>
        <taxon>Pseudonocardiales</taxon>
        <taxon>Pseudonocardiaceae</taxon>
        <taxon>Pseudonocardia</taxon>
    </lineage>
</organism>
<dbReference type="SUPFAM" id="SSF51905">
    <property type="entry name" value="FAD/NAD(P)-binding domain"/>
    <property type="match status" value="2"/>
</dbReference>
<evidence type="ECO:0000256" key="6">
    <source>
        <dbReference type="ARBA" id="ARBA00023002"/>
    </source>
</evidence>
<evidence type="ECO:0000313" key="8">
    <source>
        <dbReference type="EMBL" id="TQM01859.1"/>
    </source>
</evidence>
<evidence type="ECO:0000256" key="5">
    <source>
        <dbReference type="ARBA" id="ARBA00022857"/>
    </source>
</evidence>
<dbReference type="InterPro" id="IPR036188">
    <property type="entry name" value="FAD/NAD-bd_sf"/>
</dbReference>
<dbReference type="AlphaFoldDB" id="A0A543CXS5"/>
<dbReference type="PANTHER" id="PTHR43098">
    <property type="entry name" value="L-ORNITHINE N(5)-MONOOXYGENASE-RELATED"/>
    <property type="match status" value="1"/>
</dbReference>
<proteinExistence type="inferred from homology"/>
<dbReference type="PANTHER" id="PTHR43098:SF3">
    <property type="entry name" value="L-ORNITHINE N(5)-MONOOXYGENASE-RELATED"/>
    <property type="match status" value="1"/>
</dbReference>
<dbReference type="PRINTS" id="PR00411">
    <property type="entry name" value="PNDRDTASEI"/>
</dbReference>
<comment type="caution">
    <text evidence="8">The sequence shown here is derived from an EMBL/GenBank/DDBJ whole genome shotgun (WGS) entry which is preliminary data.</text>
</comment>
<comment type="similarity">
    <text evidence="2">Belongs to the FAD-binding monooxygenase family.</text>
</comment>
<comment type="cofactor">
    <cofactor evidence="1">
        <name>FAD</name>
        <dbReference type="ChEBI" id="CHEBI:57692"/>
    </cofactor>
</comment>
<evidence type="ECO:0000256" key="3">
    <source>
        <dbReference type="ARBA" id="ARBA00022630"/>
    </source>
</evidence>
<dbReference type="InterPro" id="IPR050775">
    <property type="entry name" value="FAD-binding_Monooxygenases"/>
</dbReference>
<evidence type="ECO:0000256" key="7">
    <source>
        <dbReference type="ARBA" id="ARBA00023033"/>
    </source>
</evidence>
<dbReference type="Proteomes" id="UP000315677">
    <property type="component" value="Unassembled WGS sequence"/>
</dbReference>
<gene>
    <name evidence="8" type="ORF">FB558_8377</name>
</gene>
<protein>
    <submittedName>
        <fullName evidence="8">Cyclohexanone monooxygenase</fullName>
    </submittedName>
</protein>
<keyword evidence="4" id="KW-0274">FAD</keyword>
<sequence length="545" mass="60227">MTGSESTVDAVIVGAGFAGLYQLHRFRELGLTCRVFEKASGVGGTWYWNRYPGARCDVESMSYSYSFSPELEQEWTWTEKYATQPEILRYLEHVADRFDLRKDITFDTSVISAIWDDETTRWTVTTDRGETVTSRYVVMATGCLSVPKDPEVPAIDRFQGTIYRTADWPHEGVDFTGRRVGVIGTGSSGIQSIPIIAGQAADTTVFQRTPNFSMPAGNRPLTEQEIAGMKADYRRWRDLQRTSGFGVPVEPATRSALEVTEEERNATYRNAWDTGTLVAILTAYTDSITDKAANDTAAEFVRARIREIVEDPETAEALCPSTYPIGTKRPCLDTGYYSTFNKENVHLVDLRATPIIEFTEAGIRTTDKVYELDSIVFATGFDAMTGALAAIDIRGRGGVTLTDRWSEGPRSYLGIAVAGFPNLFTITGPSSPSVLSNMAVSIEQHVDFVTDAVAHLRDGGYAAINPTVEAEDEWLAHVEEVGNFTLYPVADSWYVGANVPGKPRVFMAYIGGVGSYRERCDRIAANGYEGFQLIRPEREATKESA</sequence>
<name>A0A543CXS5_9PSEU</name>
<evidence type="ECO:0000256" key="1">
    <source>
        <dbReference type="ARBA" id="ARBA00001974"/>
    </source>
</evidence>